<dbReference type="PANTHER" id="PTHR43540:SF6">
    <property type="entry name" value="ISOCHORISMATASE-LIKE DOMAIN-CONTAINING PROTEIN"/>
    <property type="match status" value="1"/>
</dbReference>
<dbReference type="GO" id="GO:0016787">
    <property type="term" value="F:hydrolase activity"/>
    <property type="evidence" value="ECO:0007669"/>
    <property type="project" value="UniProtKB-KW"/>
</dbReference>
<dbReference type="PANTHER" id="PTHR43540">
    <property type="entry name" value="PEROXYUREIDOACRYLATE/UREIDOACRYLATE AMIDOHYDROLASE-RELATED"/>
    <property type="match status" value="1"/>
</dbReference>
<evidence type="ECO:0000313" key="3">
    <source>
        <dbReference type="EMBL" id="RXK12851.1"/>
    </source>
</evidence>
<organism evidence="3 4">
    <name type="scientific">Halarcobacter mediterraneus</name>
    <dbReference type="NCBI Taxonomy" id="2023153"/>
    <lineage>
        <taxon>Bacteria</taxon>
        <taxon>Pseudomonadati</taxon>
        <taxon>Campylobacterota</taxon>
        <taxon>Epsilonproteobacteria</taxon>
        <taxon>Campylobacterales</taxon>
        <taxon>Arcobacteraceae</taxon>
        <taxon>Halarcobacter</taxon>
    </lineage>
</organism>
<dbReference type="EMBL" id="NXIE01000003">
    <property type="protein sequence ID" value="RXK12851.1"/>
    <property type="molecule type" value="Genomic_DNA"/>
</dbReference>
<evidence type="ECO:0000256" key="1">
    <source>
        <dbReference type="ARBA" id="ARBA00022801"/>
    </source>
</evidence>
<comment type="caution">
    <text evidence="3">The sequence shown here is derived from an EMBL/GenBank/DDBJ whole genome shotgun (WGS) entry which is preliminary data.</text>
</comment>
<proteinExistence type="predicted"/>
<dbReference type="InterPro" id="IPR050272">
    <property type="entry name" value="Isochorismatase-like_hydrls"/>
</dbReference>
<dbReference type="InterPro" id="IPR036380">
    <property type="entry name" value="Isochorismatase-like_sf"/>
</dbReference>
<dbReference type="Gene3D" id="3.40.50.850">
    <property type="entry name" value="Isochorismatase-like"/>
    <property type="match status" value="1"/>
</dbReference>
<keyword evidence="4" id="KW-1185">Reference proteome</keyword>
<dbReference type="SUPFAM" id="SSF52499">
    <property type="entry name" value="Isochorismatase-like hydrolases"/>
    <property type="match status" value="1"/>
</dbReference>
<gene>
    <name evidence="3" type="ORF">CP965_08760</name>
</gene>
<name>A0A4Q1AXE9_9BACT</name>
<dbReference type="Proteomes" id="UP000289718">
    <property type="component" value="Unassembled WGS sequence"/>
</dbReference>
<protein>
    <recommendedName>
        <fullName evidence="2">Isochorismatase-like domain-containing protein</fullName>
    </recommendedName>
</protein>
<keyword evidence="1" id="KW-0378">Hydrolase</keyword>
<dbReference type="Pfam" id="PF00857">
    <property type="entry name" value="Isochorismatase"/>
    <property type="match status" value="1"/>
</dbReference>
<evidence type="ECO:0000259" key="2">
    <source>
        <dbReference type="Pfam" id="PF00857"/>
    </source>
</evidence>
<evidence type="ECO:0000313" key="4">
    <source>
        <dbReference type="Proteomes" id="UP000289718"/>
    </source>
</evidence>
<accession>A0A4Q1AXE9</accession>
<dbReference type="AlphaFoldDB" id="A0A4Q1AXE9"/>
<feature type="domain" description="Isochorismatase-like" evidence="2">
    <location>
        <begin position="51"/>
        <end position="103"/>
    </location>
</feature>
<dbReference type="InterPro" id="IPR000868">
    <property type="entry name" value="Isochorismatase-like_dom"/>
</dbReference>
<sequence>MKKISLEKSALVLIEYQNEWLKEGTKLSNMMKDKKQFRNSIDNSKKVLSYATNVCVDSTMREAHDKGYNTTIISDATSSFTKEEQECFFRYIVHHFANEITTKKFLSLKAKVNKKKIVQNFLSI</sequence>
<reference evidence="3 4" key="1">
    <citation type="submission" date="2017-09" db="EMBL/GenBank/DDBJ databases">
        <title>Genomics of the genus Arcobacter.</title>
        <authorList>
            <person name="Perez-Cataluna A."/>
            <person name="Figueras M.J."/>
            <person name="Salas-Masso N."/>
        </authorList>
    </citation>
    <scope>NUCLEOTIDE SEQUENCE [LARGE SCALE GENOMIC DNA]</scope>
    <source>
        <strain evidence="3 4">F156-34</strain>
    </source>
</reference>
<dbReference type="OrthoDB" id="9791276at2"/>